<dbReference type="EMBL" id="JACAGK010000021">
    <property type="protein sequence ID" value="MDM1048404.1"/>
    <property type="molecule type" value="Genomic_DNA"/>
</dbReference>
<evidence type="ECO:0000313" key="1">
    <source>
        <dbReference type="EMBL" id="MDM1048404.1"/>
    </source>
</evidence>
<reference evidence="1" key="1">
    <citation type="submission" date="2020-06" db="EMBL/GenBank/DDBJ databases">
        <authorList>
            <person name="Dong N."/>
        </authorList>
    </citation>
    <scope>NUCLEOTIDE SEQUENCE</scope>
    <source>
        <strain evidence="1">R1692</strain>
    </source>
</reference>
<keyword evidence="2" id="KW-1185">Reference proteome</keyword>
<comment type="caution">
    <text evidence="1">The sequence shown here is derived from an EMBL/GenBank/DDBJ whole genome shotgun (WGS) entry which is preliminary data.</text>
</comment>
<dbReference type="RefSeq" id="WP_286651212.1">
    <property type="nucleotide sequence ID" value="NZ_JACAGK010000021.1"/>
</dbReference>
<sequence length="57" mass="6554">MTIQEQADMIIAYLQENGLNHDQMLAVCALARKKLEAIKAEEQLNKPNKQIKIFEEP</sequence>
<gene>
    <name evidence="1" type="ORF">HX018_09160</name>
</gene>
<reference evidence="1" key="2">
    <citation type="journal article" date="2022" name="Sci. Total Environ.">
        <title>Prevalence, transmission, and molecular epidemiology of tet(X)-positive bacteria among humans, animals, and environmental niches in China: An epidemiological, and genomic-based study.</title>
        <authorList>
            <person name="Dong N."/>
            <person name="Zeng Y."/>
            <person name="Cai C."/>
            <person name="Sun C."/>
            <person name="Lu J."/>
            <person name="Liu C."/>
            <person name="Zhou H."/>
            <person name="Sun Q."/>
            <person name="Shu L."/>
            <person name="Wang H."/>
            <person name="Wang Y."/>
            <person name="Wang S."/>
            <person name="Wu C."/>
            <person name="Chan E.W."/>
            <person name="Chen G."/>
            <person name="Shen Z."/>
            <person name="Chen S."/>
            <person name="Zhang R."/>
        </authorList>
    </citation>
    <scope>NUCLEOTIDE SEQUENCE</scope>
    <source>
        <strain evidence="1">R1692</strain>
    </source>
</reference>
<protein>
    <submittedName>
        <fullName evidence="1">Uncharacterized protein</fullName>
    </submittedName>
</protein>
<name>A0ABT7NME9_9SPHI</name>
<organism evidence="1 2">
    <name type="scientific">Sphingobacterium hotanense</name>
    <dbReference type="NCBI Taxonomy" id="649196"/>
    <lineage>
        <taxon>Bacteria</taxon>
        <taxon>Pseudomonadati</taxon>
        <taxon>Bacteroidota</taxon>
        <taxon>Sphingobacteriia</taxon>
        <taxon>Sphingobacteriales</taxon>
        <taxon>Sphingobacteriaceae</taxon>
        <taxon>Sphingobacterium</taxon>
    </lineage>
</organism>
<proteinExistence type="predicted"/>
<accession>A0ABT7NME9</accession>
<dbReference type="Proteomes" id="UP001170954">
    <property type="component" value="Unassembled WGS sequence"/>
</dbReference>
<evidence type="ECO:0000313" key="2">
    <source>
        <dbReference type="Proteomes" id="UP001170954"/>
    </source>
</evidence>